<dbReference type="VEuPathDB" id="VectorBase:ASIC020371"/>
<reference evidence="3" key="2">
    <citation type="submission" date="2020-05" db="UniProtKB">
        <authorList>
            <consortium name="EnsemblMetazoa"/>
        </authorList>
    </citation>
    <scope>IDENTIFICATION</scope>
</reference>
<dbReference type="AlphaFoldDB" id="A0A084WPW2"/>
<feature type="compositionally biased region" description="Basic and acidic residues" evidence="1">
    <location>
        <begin position="80"/>
        <end position="91"/>
    </location>
</feature>
<accession>A0A084WPW2</accession>
<dbReference type="EMBL" id="KE525369">
    <property type="protein sequence ID" value="KFB52256.1"/>
    <property type="molecule type" value="Genomic_DNA"/>
</dbReference>
<evidence type="ECO:0000256" key="1">
    <source>
        <dbReference type="SAM" id="MobiDB-lite"/>
    </source>
</evidence>
<dbReference type="EnsemblMetazoa" id="ASIC020371-RA">
    <property type="protein sequence ID" value="ASIC020371-PA"/>
    <property type="gene ID" value="ASIC020371"/>
</dbReference>
<reference evidence="2 4" key="1">
    <citation type="journal article" date="2014" name="BMC Genomics">
        <title>Genome sequence of Anopheles sinensis provides insight into genetics basis of mosquito competence for malaria parasites.</title>
        <authorList>
            <person name="Zhou D."/>
            <person name="Zhang D."/>
            <person name="Ding G."/>
            <person name="Shi L."/>
            <person name="Hou Q."/>
            <person name="Ye Y."/>
            <person name="Xu Y."/>
            <person name="Zhou H."/>
            <person name="Xiong C."/>
            <person name="Li S."/>
            <person name="Yu J."/>
            <person name="Hong S."/>
            <person name="Yu X."/>
            <person name="Zou P."/>
            <person name="Chen C."/>
            <person name="Chang X."/>
            <person name="Wang W."/>
            <person name="Lv Y."/>
            <person name="Sun Y."/>
            <person name="Ma L."/>
            <person name="Shen B."/>
            <person name="Zhu C."/>
        </authorList>
    </citation>
    <scope>NUCLEOTIDE SEQUENCE [LARGE SCALE GENOMIC DNA]</scope>
</reference>
<gene>
    <name evidence="2" type="ORF">ZHAS_00020371</name>
</gene>
<proteinExistence type="predicted"/>
<sequence length="91" mass="9549">MSPSIPNTGCVGQVAGADLAADFVLRASSSATYHLQHHLHLQLGHAAAGPQVLLTAGDTSDHLTMLTGRSDDDEDDDQEDHGMASHSCNKE</sequence>
<protein>
    <submittedName>
        <fullName evidence="2 3">Uncharacterized protein</fullName>
    </submittedName>
</protein>
<feature type="region of interest" description="Disordered" evidence="1">
    <location>
        <begin position="62"/>
        <end position="91"/>
    </location>
</feature>
<name>A0A084WPW2_ANOSI</name>
<evidence type="ECO:0000313" key="3">
    <source>
        <dbReference type="EnsemblMetazoa" id="ASIC020371-PA"/>
    </source>
</evidence>
<keyword evidence="4" id="KW-1185">Reference proteome</keyword>
<organism evidence="2">
    <name type="scientific">Anopheles sinensis</name>
    <name type="common">Mosquito</name>
    <dbReference type="NCBI Taxonomy" id="74873"/>
    <lineage>
        <taxon>Eukaryota</taxon>
        <taxon>Metazoa</taxon>
        <taxon>Ecdysozoa</taxon>
        <taxon>Arthropoda</taxon>
        <taxon>Hexapoda</taxon>
        <taxon>Insecta</taxon>
        <taxon>Pterygota</taxon>
        <taxon>Neoptera</taxon>
        <taxon>Endopterygota</taxon>
        <taxon>Diptera</taxon>
        <taxon>Nematocera</taxon>
        <taxon>Culicoidea</taxon>
        <taxon>Culicidae</taxon>
        <taxon>Anophelinae</taxon>
        <taxon>Anopheles</taxon>
    </lineage>
</organism>
<evidence type="ECO:0000313" key="4">
    <source>
        <dbReference type="Proteomes" id="UP000030765"/>
    </source>
</evidence>
<dbReference type="EMBL" id="ATLV01025134">
    <property type="status" value="NOT_ANNOTATED_CDS"/>
    <property type="molecule type" value="Genomic_DNA"/>
</dbReference>
<dbReference type="Proteomes" id="UP000030765">
    <property type="component" value="Unassembled WGS sequence"/>
</dbReference>
<evidence type="ECO:0000313" key="2">
    <source>
        <dbReference type="EMBL" id="KFB52256.1"/>
    </source>
</evidence>